<accession>A0A7W6JF63</accession>
<feature type="region of interest" description="Disordered" evidence="1">
    <location>
        <begin position="228"/>
        <end position="257"/>
    </location>
</feature>
<feature type="region of interest" description="Disordered" evidence="1">
    <location>
        <begin position="47"/>
        <end position="101"/>
    </location>
</feature>
<evidence type="ECO:0000313" key="3">
    <source>
        <dbReference type="Proteomes" id="UP000529946"/>
    </source>
</evidence>
<proteinExistence type="predicted"/>
<comment type="caution">
    <text evidence="2">The sequence shown here is derived from an EMBL/GenBank/DDBJ whole genome shotgun (WGS) entry which is preliminary data.</text>
</comment>
<reference evidence="2 3" key="1">
    <citation type="submission" date="2020-08" db="EMBL/GenBank/DDBJ databases">
        <title>Genomic Encyclopedia of Type Strains, Phase IV (KMG-IV): sequencing the most valuable type-strain genomes for metagenomic binning, comparative biology and taxonomic classification.</title>
        <authorList>
            <person name="Goeker M."/>
        </authorList>
    </citation>
    <scope>NUCLEOTIDE SEQUENCE [LARGE SCALE GENOMIC DNA]</scope>
    <source>
        <strain evidence="2 3">DSM 23960</strain>
    </source>
</reference>
<evidence type="ECO:0000313" key="2">
    <source>
        <dbReference type="EMBL" id="MBB4084023.1"/>
    </source>
</evidence>
<sequence>MRRSIPVGPRSSALRDFPTRRAWRFARMTAEGRKCAAFPHFGGRWPGGPDGGCRRSLPGRRSLRGQSPHPSCSAAHLPPKWGKDVFDHPPAGAAGREGKARGVRASPGALIVLPFRRDRPPRAVVFHALAAWLPCSGLAGSAARAIAGLDGGGTSASPAVPPSARGEQADVIHRRPTRTPGLSSTPASSLDHSPPSSRRWIRRLPHRRDAGIIAAADTSLRRGKLGGGCQWVGEKNPGIASRFTSPSPPRRWGGQTA</sequence>
<feature type="region of interest" description="Disordered" evidence="1">
    <location>
        <begin position="151"/>
        <end position="204"/>
    </location>
</feature>
<feature type="compositionally biased region" description="Polar residues" evidence="1">
    <location>
        <begin position="180"/>
        <end position="196"/>
    </location>
</feature>
<protein>
    <submittedName>
        <fullName evidence="2">Uncharacterized protein</fullName>
    </submittedName>
</protein>
<evidence type="ECO:0000256" key="1">
    <source>
        <dbReference type="SAM" id="MobiDB-lite"/>
    </source>
</evidence>
<dbReference type="AlphaFoldDB" id="A0A7W6JF63"/>
<gene>
    <name evidence="2" type="ORF">GGR12_002911</name>
</gene>
<dbReference type="Proteomes" id="UP000529946">
    <property type="component" value="Unassembled WGS sequence"/>
</dbReference>
<keyword evidence="3" id="KW-1185">Reference proteome</keyword>
<dbReference type="EMBL" id="JACIDM010000003">
    <property type="protein sequence ID" value="MBB4084023.1"/>
    <property type="molecule type" value="Genomic_DNA"/>
</dbReference>
<organism evidence="2 3">
    <name type="scientific">Brevundimonas lenta</name>
    <dbReference type="NCBI Taxonomy" id="424796"/>
    <lineage>
        <taxon>Bacteria</taxon>
        <taxon>Pseudomonadati</taxon>
        <taxon>Pseudomonadota</taxon>
        <taxon>Alphaproteobacteria</taxon>
        <taxon>Caulobacterales</taxon>
        <taxon>Caulobacteraceae</taxon>
        <taxon>Brevundimonas</taxon>
    </lineage>
</organism>
<name>A0A7W6JF63_9CAUL</name>